<dbReference type="Gene3D" id="3.40.50.1820">
    <property type="entry name" value="alpha/beta hydrolase"/>
    <property type="match status" value="1"/>
</dbReference>
<gene>
    <name evidence="5" type="ORF">MIU77_11995</name>
</gene>
<evidence type="ECO:0000259" key="4">
    <source>
        <dbReference type="SMART" id="SM00822"/>
    </source>
</evidence>
<keyword evidence="2" id="KW-0560">Oxidoreductase</keyword>
<comment type="similarity">
    <text evidence="1">Belongs to the short-chain dehydrogenases/reductases (SDR) family.</text>
</comment>
<dbReference type="SUPFAM" id="SSF53474">
    <property type="entry name" value="alpha/beta-Hydrolases"/>
    <property type="match status" value="1"/>
</dbReference>
<name>A0ABY3U115_9MYCO</name>
<dbReference type="EMBL" id="CP092365">
    <property type="protein sequence ID" value="ULN51625.1"/>
    <property type="molecule type" value="Genomic_DNA"/>
</dbReference>
<keyword evidence="6" id="KW-1185">Reference proteome</keyword>
<dbReference type="CDD" id="cd05233">
    <property type="entry name" value="SDR_c"/>
    <property type="match status" value="1"/>
</dbReference>
<feature type="domain" description="Ketoreductase" evidence="4">
    <location>
        <begin position="333"/>
        <end position="514"/>
    </location>
</feature>
<dbReference type="PANTHER" id="PTHR43391">
    <property type="entry name" value="RETINOL DEHYDROGENASE-RELATED"/>
    <property type="match status" value="1"/>
</dbReference>
<dbReference type="InterPro" id="IPR036291">
    <property type="entry name" value="NAD(P)-bd_dom_sf"/>
</dbReference>
<dbReference type="PROSITE" id="PS00061">
    <property type="entry name" value="ADH_SHORT"/>
    <property type="match status" value="1"/>
</dbReference>
<protein>
    <submittedName>
        <fullName evidence="5">SDR family oxidoreductase</fullName>
    </submittedName>
</protein>
<dbReference type="Pfam" id="PF00561">
    <property type="entry name" value="Abhydrolase_1"/>
    <property type="match status" value="1"/>
</dbReference>
<evidence type="ECO:0000256" key="1">
    <source>
        <dbReference type="ARBA" id="ARBA00006484"/>
    </source>
</evidence>
<dbReference type="SUPFAM" id="SSF51735">
    <property type="entry name" value="NAD(P)-binding Rossmann-fold domains"/>
    <property type="match status" value="1"/>
</dbReference>
<dbReference type="SMART" id="SM00822">
    <property type="entry name" value="PKS_KR"/>
    <property type="match status" value="1"/>
</dbReference>
<organism evidence="5 6">
    <name type="scientific">Mycolicibacillus parakoreensis</name>
    <dbReference type="NCBI Taxonomy" id="1069221"/>
    <lineage>
        <taxon>Bacteria</taxon>
        <taxon>Bacillati</taxon>
        <taxon>Actinomycetota</taxon>
        <taxon>Actinomycetes</taxon>
        <taxon>Mycobacteriales</taxon>
        <taxon>Mycobacteriaceae</taxon>
        <taxon>Mycolicibacillus</taxon>
    </lineage>
</organism>
<dbReference type="InterPro" id="IPR020904">
    <property type="entry name" value="Sc_DH/Rdtase_CS"/>
</dbReference>
<evidence type="ECO:0000256" key="3">
    <source>
        <dbReference type="SAM" id="MobiDB-lite"/>
    </source>
</evidence>
<evidence type="ECO:0000256" key="2">
    <source>
        <dbReference type="ARBA" id="ARBA00023002"/>
    </source>
</evidence>
<dbReference type="PRINTS" id="PR00081">
    <property type="entry name" value="GDHRDH"/>
</dbReference>
<dbReference type="PANTHER" id="PTHR43391:SF12">
    <property type="entry name" value="OXIDOREDUCTASE EPHD-RELATED"/>
    <property type="match status" value="1"/>
</dbReference>
<accession>A0ABY3U115</accession>
<dbReference type="NCBIfam" id="NF004514">
    <property type="entry name" value="PRK05855.1"/>
    <property type="match status" value="1"/>
</dbReference>
<sequence length="601" mass="63209">MIDDAPTAPPQTPPTEASQVSASDGVRLAVYRYTDIDPGRPTILAIHGYPDNHHVWDGVAAELIAAYPDRFNVAAFDVRGAGASTAPAERSAYRFGQLLDDIGAVIADLGVERVHLLGHDWGSIQAWAAVTDATLSTAIASCTSISGPHLDYAGRFLRSARTPRALADVLTQGLASGYIGLFLTPRLPEALFGSGLGQRVIAAMDRIGRSSTRTRRAPTPRTRNDYLNGLNLYRANMPAPLVSPAAALPDTTVPVQVLVPRKDIFVTPALQRFTGAVPDGGRVVPIEGGHWVITARPDVIARLTAEWVDRTVAGTTPAGPTQVRPGRRDPAGKLALVTGAGAGIGRATAVELARQGARTVLVVDRDGNAAEQTAAAVRATGAGAAVYQVDVTDDAAVGELAARVNAEHGVVDILINNAGIGMAGRFLETSPENWDTILAVNLRAVLSGSRVFAEQMVTRGEGGTIINVSSASAYLPSKAMVAYSTTKAAVLAFSESLRADLADDGITVTAVCPGFVNTNIARSTVYAGLSAEAQQRAREKADAVYRRRNYTPEATAKAIVNAVRTGPAVLPIAAESRVAYAMRRISPAAIRLLARMDIRQT</sequence>
<dbReference type="InterPro" id="IPR057326">
    <property type="entry name" value="KR_dom"/>
</dbReference>
<reference evidence="5" key="1">
    <citation type="submission" date="2022-08" db="EMBL/GenBank/DDBJ databases">
        <title>Complete genome sequence of 14 non-tuberculosis mycobacteria type-strains.</title>
        <authorList>
            <person name="Igarashi Y."/>
            <person name="Osugi A."/>
            <person name="Mitarai S."/>
        </authorList>
    </citation>
    <scope>NUCLEOTIDE SEQUENCE</scope>
    <source>
        <strain evidence="5">DSM 45575</strain>
    </source>
</reference>
<dbReference type="InterPro" id="IPR029058">
    <property type="entry name" value="AB_hydrolase_fold"/>
</dbReference>
<dbReference type="InterPro" id="IPR000073">
    <property type="entry name" value="AB_hydrolase_1"/>
</dbReference>
<dbReference type="Pfam" id="PF00106">
    <property type="entry name" value="adh_short"/>
    <property type="match status" value="1"/>
</dbReference>
<evidence type="ECO:0000313" key="5">
    <source>
        <dbReference type="EMBL" id="ULN51625.1"/>
    </source>
</evidence>
<evidence type="ECO:0000313" key="6">
    <source>
        <dbReference type="Proteomes" id="UP001055200"/>
    </source>
</evidence>
<feature type="region of interest" description="Disordered" evidence="3">
    <location>
        <begin position="1"/>
        <end position="22"/>
    </location>
</feature>
<proteinExistence type="inferred from homology"/>
<dbReference type="InterPro" id="IPR002347">
    <property type="entry name" value="SDR_fam"/>
</dbReference>
<dbReference type="Gene3D" id="3.40.50.720">
    <property type="entry name" value="NAD(P)-binding Rossmann-like Domain"/>
    <property type="match status" value="1"/>
</dbReference>
<dbReference type="PRINTS" id="PR00080">
    <property type="entry name" value="SDRFAMILY"/>
</dbReference>
<dbReference type="RefSeq" id="WP_240169908.1">
    <property type="nucleotide sequence ID" value="NZ_CP092365.1"/>
</dbReference>
<dbReference type="Proteomes" id="UP001055200">
    <property type="component" value="Chromosome"/>
</dbReference>